<protein>
    <submittedName>
        <fullName evidence="1">Uncharacterized protein</fullName>
    </submittedName>
</protein>
<evidence type="ECO:0000313" key="1">
    <source>
        <dbReference type="EMBL" id="EKO34464.1"/>
    </source>
</evidence>
<gene>
    <name evidence="1" type="ORF">LEP1GSC179_3420</name>
</gene>
<dbReference type="Proteomes" id="UP000006329">
    <property type="component" value="Unassembled WGS sequence"/>
</dbReference>
<dbReference type="AlphaFoldDB" id="A0A0E2BH44"/>
<comment type="caution">
    <text evidence="1">The sequence shown here is derived from an EMBL/GenBank/DDBJ whole genome shotgun (WGS) entry which is preliminary data.</text>
</comment>
<name>A0A0E2BH44_9LEPT</name>
<evidence type="ECO:0000313" key="2">
    <source>
        <dbReference type="Proteomes" id="UP000006329"/>
    </source>
</evidence>
<dbReference type="EMBL" id="AHON02000029">
    <property type="protein sequence ID" value="EKO34464.1"/>
    <property type="molecule type" value="Genomic_DNA"/>
</dbReference>
<organism evidence="1 2">
    <name type="scientific">Leptospira santarosai str. MOR084</name>
    <dbReference type="NCBI Taxonomy" id="1049984"/>
    <lineage>
        <taxon>Bacteria</taxon>
        <taxon>Pseudomonadati</taxon>
        <taxon>Spirochaetota</taxon>
        <taxon>Spirochaetia</taxon>
        <taxon>Leptospirales</taxon>
        <taxon>Leptospiraceae</taxon>
        <taxon>Leptospira</taxon>
    </lineage>
</organism>
<proteinExistence type="predicted"/>
<keyword evidence="2" id="KW-1185">Reference proteome</keyword>
<sequence length="41" mass="4907">MTLEMWELIRRFSAKTCNLRSSHILFLGFETSFLNDKKVRS</sequence>
<reference evidence="1" key="1">
    <citation type="submission" date="2012-10" db="EMBL/GenBank/DDBJ databases">
        <authorList>
            <person name="Harkins D.M."/>
            <person name="Durkin A.S."/>
            <person name="Brinkac L.M."/>
            <person name="Haft D.H."/>
            <person name="Selengut J.D."/>
            <person name="Sanka R."/>
            <person name="DePew J."/>
            <person name="Purushe J."/>
            <person name="Matthias M.A."/>
            <person name="Vinetz J.M."/>
            <person name="Sutton G.G."/>
            <person name="Nierman W.C."/>
            <person name="Fouts D.E."/>
        </authorList>
    </citation>
    <scope>NUCLEOTIDE SEQUENCE [LARGE SCALE GENOMIC DNA]</scope>
    <source>
        <strain evidence="1">MOR084</strain>
    </source>
</reference>
<accession>A0A0E2BH44</accession>